<gene>
    <name evidence="2" type="ORF">C2R22_13250</name>
</gene>
<evidence type="ECO:0000313" key="3">
    <source>
        <dbReference type="Proteomes" id="UP000236584"/>
    </source>
</evidence>
<name>A0A2I8VKM9_9EURY</name>
<dbReference type="Proteomes" id="UP000236584">
    <property type="component" value="Chromosome"/>
</dbReference>
<feature type="domain" description="Cyclodeaminase/cyclohydrolase" evidence="1">
    <location>
        <begin position="23"/>
        <end position="191"/>
    </location>
</feature>
<dbReference type="InterPro" id="IPR036178">
    <property type="entry name" value="Formintransfe-cycloase-like_sf"/>
</dbReference>
<dbReference type="Pfam" id="PF04961">
    <property type="entry name" value="FTCD_C"/>
    <property type="match status" value="1"/>
</dbReference>
<dbReference type="GO" id="GO:0003824">
    <property type="term" value="F:catalytic activity"/>
    <property type="evidence" value="ECO:0007669"/>
    <property type="project" value="InterPro"/>
</dbReference>
<evidence type="ECO:0000313" key="2">
    <source>
        <dbReference type="EMBL" id="AUV82487.1"/>
    </source>
</evidence>
<organism evidence="2 3">
    <name type="scientific">Salinigranum rubrum</name>
    <dbReference type="NCBI Taxonomy" id="755307"/>
    <lineage>
        <taxon>Archaea</taxon>
        <taxon>Methanobacteriati</taxon>
        <taxon>Methanobacteriota</taxon>
        <taxon>Stenosarchaea group</taxon>
        <taxon>Halobacteria</taxon>
        <taxon>Halobacteriales</taxon>
        <taxon>Haloferacaceae</taxon>
        <taxon>Salinigranum</taxon>
    </lineage>
</organism>
<reference evidence="2 3" key="1">
    <citation type="submission" date="2018-01" db="EMBL/GenBank/DDBJ databases">
        <title>Complete genome sequence of Salinigranum rubrum GX10T, an extremely halophilic archaeon isolated from a marine solar saltern.</title>
        <authorList>
            <person name="Han S."/>
        </authorList>
    </citation>
    <scope>NUCLEOTIDE SEQUENCE [LARGE SCALE GENOMIC DNA]</scope>
    <source>
        <strain evidence="2 3">GX10</strain>
    </source>
</reference>
<accession>A0A2I8VKM9</accession>
<evidence type="ECO:0000259" key="1">
    <source>
        <dbReference type="Pfam" id="PF04961"/>
    </source>
</evidence>
<dbReference type="SUPFAM" id="SSF101262">
    <property type="entry name" value="Methenyltetrahydrofolate cyclohydrolase-like"/>
    <property type="match status" value="1"/>
</dbReference>
<proteinExistence type="predicted"/>
<sequence>MEENNHTKAVCVYSRMSYGDQPISDFLDNVASERVTPAGGSAAALVGAIGTALCEMACLHTIGKNGYEDVEEEIAEIHEALLKQRSFLLDLADKDAEVVDELLVAYRDGSDQTVAMKKATGVPLTIAEACLPVIEHATVVSKKGNENAVPDAGTGSFLVYSALQASIFTVQSNLDQLSDSEFTKEMETRAAAIEQSAELEFERVLSNIE</sequence>
<dbReference type="KEGG" id="srub:C2R22_13250"/>
<dbReference type="InterPro" id="IPR007044">
    <property type="entry name" value="Cyclodeamin/CycHdrlase"/>
</dbReference>
<keyword evidence="3" id="KW-1185">Reference proteome</keyword>
<dbReference type="Gene3D" id="1.20.120.680">
    <property type="entry name" value="Formiminotetrahydrofolate cyclodeaminase monomer, up-and-down helical bundle"/>
    <property type="match status" value="1"/>
</dbReference>
<dbReference type="AlphaFoldDB" id="A0A2I8VKM9"/>
<dbReference type="EMBL" id="CP026309">
    <property type="protein sequence ID" value="AUV82487.1"/>
    <property type="molecule type" value="Genomic_DNA"/>
</dbReference>
<protein>
    <submittedName>
        <fullName evidence="2">Formimidoyltetrahydrofolate cyclodeaminase</fullName>
    </submittedName>
</protein>